<dbReference type="SMART" id="SM01036">
    <property type="entry name" value="BP28CT"/>
    <property type="match status" value="1"/>
</dbReference>
<dbReference type="OrthoDB" id="31183at2759"/>
<evidence type="ECO:0000256" key="4">
    <source>
        <dbReference type="ARBA" id="ARBA00022517"/>
    </source>
</evidence>
<dbReference type="InterPro" id="IPR022125">
    <property type="entry name" value="U3snoRNP10_N"/>
</dbReference>
<keyword evidence="11" id="KW-1185">Reference proteome</keyword>
<evidence type="ECO:0000256" key="7">
    <source>
        <dbReference type="ARBA" id="ARBA00023274"/>
    </source>
</evidence>
<dbReference type="InterPro" id="IPR040191">
    <property type="entry name" value="UTP10"/>
</dbReference>
<comment type="caution">
    <text evidence="10">The sequence shown here is derived from an EMBL/GenBank/DDBJ whole genome shotgun (WGS) entry which is preliminary data.</text>
</comment>
<dbReference type="InterPro" id="IPR012954">
    <property type="entry name" value="BP28_C_dom"/>
</dbReference>
<dbReference type="Pfam" id="PF08146">
    <property type="entry name" value="BP28CT"/>
    <property type="match status" value="1"/>
</dbReference>
<protein>
    <recommendedName>
        <fullName evidence="3 8">U3 small nucleolar RNA-associated protein 10</fullName>
    </recommendedName>
</protein>
<dbReference type="GO" id="GO:0045943">
    <property type="term" value="P:positive regulation of transcription by RNA polymerase I"/>
    <property type="evidence" value="ECO:0007669"/>
    <property type="project" value="TreeGrafter"/>
</dbReference>
<comment type="subunit">
    <text evidence="8">Component of the ribosomal small subunit (SSU) processome.</text>
</comment>
<evidence type="ECO:0000256" key="2">
    <source>
        <dbReference type="ARBA" id="ARBA00010559"/>
    </source>
</evidence>
<dbReference type="PANTHER" id="PTHR13457:SF1">
    <property type="entry name" value="HEAT REPEAT-CONTAINING PROTEIN 1"/>
    <property type="match status" value="1"/>
</dbReference>
<dbReference type="GO" id="GO:0000462">
    <property type="term" value="P:maturation of SSU-rRNA from tricistronic rRNA transcript (SSU-rRNA, 5.8S rRNA, LSU-rRNA)"/>
    <property type="evidence" value="ECO:0007669"/>
    <property type="project" value="TreeGrafter"/>
</dbReference>
<dbReference type="GO" id="GO:0034455">
    <property type="term" value="C:t-UTP complex"/>
    <property type="evidence" value="ECO:0007669"/>
    <property type="project" value="TreeGrafter"/>
</dbReference>
<evidence type="ECO:0000313" key="11">
    <source>
        <dbReference type="Proteomes" id="UP000007148"/>
    </source>
</evidence>
<dbReference type="GO" id="GO:0032040">
    <property type="term" value="C:small-subunit processome"/>
    <property type="evidence" value="ECO:0007669"/>
    <property type="project" value="TreeGrafter"/>
</dbReference>
<comment type="subcellular location">
    <subcellularLocation>
        <location evidence="1 8">Nucleus</location>
        <location evidence="1 8">Nucleolus</location>
    </subcellularLocation>
</comment>
<evidence type="ECO:0000256" key="5">
    <source>
        <dbReference type="ARBA" id="ARBA00022552"/>
    </source>
</evidence>
<sequence length="1961" mass="216772">MLSAQLAQSVSLNARSLKDHKSIESYLFSSQQARQHDLDTVFQLAQNGLQLLATSSSSLKTLKSPLLSSPAKFSDRTRLSPEENHILDDQIKDLLFAISPFLTEQGASTIIEWLVRRYRANEFNVDTLLTVFLPYHNTPHFVKLVSILHIKPSSPWAFLNAHKKAIKPLHRDTLVSEMLKNQFLAASVVDILSIHVSLRCVHRAVVTFVVAVTMEYLSNLSIEGVHLSFLIPSLLTALENAESAEVSESCLLLVGYLASRVRLDSELMEAIMASLSCIKAQPDPRRFIKGITLILQSQNDSMALPEPLLRAILILPNVQQVIQDCWETISNPSFLQPFSHSLALQITMPLAYDMLSRLSMATNLNRDGVVAITSAILRVLADCSEDARKQKLSIVLSKLYQRYPDQVDLVSQSLADQDSAHASWLTGIDSSRLESPPVNDSVDDDAVVLLTNGDRNQRIRGLQSILKAVPSMTDANDLISEALVQMVQGYDHGILQILYADPQALSHLIASDLITETLVRVIKGASEDRAVDTLSIHTDFIGRWMPDNPEHSLKLGLAISVHLLLTKSKFRHSVSLWRSISNSISPIWREGLFSGVEALYISGLEGLKGEAAEMAAFNEQLISLLAGNILRSTHCGLALSVLTKELGAPTSGMSEVHAVLIIHQIIRQGSDDRGWELGVQILDALDYKDMSFFRSSGFKMTTTESSKKPDSLRVVSKTDHESTRARIYAALLLLLPSIPNPPIGQTNWMAELGTTPESQFSDFRRRLYIFLNINQDLDTFAPLVLREIFTTSQKETFFFLASIWSSSKANHDARLSSLKHGRAMLRALVDQRSGSTWIDLQVLLPLLFPALLDPSRSIRNGAIDCIKCLAVASLPGNTEVAEIYGLECLPTTISASLKILTAQDFATYTKDLMDRLGSIDLDPESFTKMHVELLTPSSEDSSRELSGVQDPSKLTLLDSLLKELATPQGLDGLNSREGGHIYVKQLVEIFGVADSAHIEQDSLLSAFINLLNYYFSNPQQHSIALPVLSAVNALTSSLNPTQRLNLARELLSTPNPTPPVELIQVLSTTMDLESVANALIQEICMDMPSHHSPKRQRTESDGPVPKISKLCQALMSSSVVRSPLLLKHLLQCLEQTTSARGLTRTESIHLQGVLVTALIHVSQFVPPTAVITPQLRIDVLVNLIKDSAQPHLVHQALLLIAALVPWSSDSLLHHILPILVSTGSYISPRDDVYSARVAEKTIDSVIPVMTTYLRNQHPKRSALQVASRPYLDIFIDAVDGIPSHRRTSFFVHLLSVLGTVDFTVPICLLLMERIESWDSKNQSEKFDLAVSLIHSLELNNRIAILSDMIEDILADINSSRGEMGSFISSLRKEAISSPLHALRLIKILDFTRNCLESCKISNVSLNEEQSQRLLSALVRLQSVVDGTTLARGDLNLPRHVQGAVFTMLKLVPSSTMMFTCVQLLRTNDEMLQVELFALLAKHLPSVSKEARELISDSIKLLLSSIKDIVANSSDTQLVSAAYRALKSVAITSRPQEFSGLTELVPLVVSGATNLELGSTAIDALSSLCTCLGPRLLTHITMIVEACCMLIVVDRPPRISITSISTLRQLLETSSAFWTRADLESFISSYMESIKILNGESKDALASLARQMARRISRQEFIGALASSRGRLKAQTGTISAEKDALIFSLLVQCLRGSGKSRIDLESRAVLGLLMDSWDEHETLPDNAASFKAFTQLTTKLNENSFKPLHRILFDWAWTAGEEATLYSRECRAIHYCQAMSGVIVILKGLMTPYLSPFLARSTDLLNLWSQKTEFALNPELWKRIIGLIEQAAHVDDGTLWRDDVTGAIASALVRQLGYSTGSRRKWMIVNLGDCISAVGSVMVDAAHLKAFNIELLMHTRSEETAIRLGALECAHKLWVVNGPRLIGWKHETIPFLHECADDENDEVMAKARDFNAFLDSI</sequence>
<reference evidence="10 11" key="1">
    <citation type="journal article" date="2011" name="PLoS Pathog.">
        <title>Endophytic Life Strategies Decoded by Genome and Transcriptome Analyses of the Mutualistic Root Symbiont Piriformospora indica.</title>
        <authorList>
            <person name="Zuccaro A."/>
            <person name="Lahrmann U."/>
            <person name="Guldener U."/>
            <person name="Langen G."/>
            <person name="Pfiffi S."/>
            <person name="Biedenkopf D."/>
            <person name="Wong P."/>
            <person name="Samans B."/>
            <person name="Grimm C."/>
            <person name="Basiewicz M."/>
            <person name="Murat C."/>
            <person name="Martin F."/>
            <person name="Kogel K.H."/>
        </authorList>
    </citation>
    <scope>NUCLEOTIDE SEQUENCE [LARGE SCALE GENOMIC DNA]</scope>
    <source>
        <strain evidence="10 11">DSM 11827</strain>
    </source>
</reference>
<dbReference type="EMBL" id="CAFZ01000002">
    <property type="protein sequence ID" value="CCA66475.1"/>
    <property type="molecule type" value="Genomic_DNA"/>
</dbReference>
<comment type="similarity">
    <text evidence="2 8">Belongs to the HEATR1/UTP10 family.</text>
</comment>
<gene>
    <name evidence="10" type="ORF">PIIN_00160</name>
</gene>
<dbReference type="Proteomes" id="UP000007148">
    <property type="component" value="Unassembled WGS sequence"/>
</dbReference>
<comment type="function">
    <text evidence="8">Involved in nucleolar processing of pre-18S ribosomal RNA.</text>
</comment>
<dbReference type="Pfam" id="PF12397">
    <property type="entry name" value="U3snoRNP10"/>
    <property type="match status" value="1"/>
</dbReference>
<dbReference type="InterPro" id="IPR056473">
    <property type="entry name" value="HEAT_Utp10/HEAT1"/>
</dbReference>
<evidence type="ECO:0000259" key="9">
    <source>
        <dbReference type="SMART" id="SM01036"/>
    </source>
</evidence>
<evidence type="ECO:0000256" key="3">
    <source>
        <dbReference type="ARBA" id="ARBA00015399"/>
    </source>
</evidence>
<dbReference type="OMA" id="NDVMWKQ"/>
<dbReference type="Pfam" id="PF23243">
    <property type="entry name" value="HEAT_HEATR1"/>
    <property type="match status" value="1"/>
</dbReference>
<evidence type="ECO:0000256" key="6">
    <source>
        <dbReference type="ARBA" id="ARBA00023242"/>
    </source>
</evidence>
<dbReference type="InParanoid" id="G4T5A5"/>
<accession>G4T5A5</accession>
<dbReference type="eggNOG" id="KOG1837">
    <property type="taxonomic scope" value="Eukaryota"/>
</dbReference>
<dbReference type="PANTHER" id="PTHR13457">
    <property type="entry name" value="BAP28"/>
    <property type="match status" value="1"/>
</dbReference>
<proteinExistence type="inferred from homology"/>
<dbReference type="InterPro" id="IPR016024">
    <property type="entry name" value="ARM-type_fold"/>
</dbReference>
<dbReference type="STRING" id="1109443.G4T5A5"/>
<dbReference type="HOGENOM" id="CLU_001128_0_0_1"/>
<dbReference type="GO" id="GO:0030515">
    <property type="term" value="F:snoRNA binding"/>
    <property type="evidence" value="ECO:0007669"/>
    <property type="project" value="TreeGrafter"/>
</dbReference>
<dbReference type="GO" id="GO:0030686">
    <property type="term" value="C:90S preribosome"/>
    <property type="evidence" value="ECO:0007669"/>
    <property type="project" value="TreeGrafter"/>
</dbReference>
<keyword evidence="6 8" id="KW-0539">Nucleus</keyword>
<evidence type="ECO:0000256" key="1">
    <source>
        <dbReference type="ARBA" id="ARBA00004604"/>
    </source>
</evidence>
<name>G4T5A5_SERID</name>
<keyword evidence="5 8" id="KW-0698">rRNA processing</keyword>
<dbReference type="FunCoup" id="G4T5A5">
    <property type="interactions" value="635"/>
</dbReference>
<organism evidence="10 11">
    <name type="scientific">Serendipita indica (strain DSM 11827)</name>
    <name type="common">Root endophyte fungus</name>
    <name type="synonym">Piriformospora indica</name>
    <dbReference type="NCBI Taxonomy" id="1109443"/>
    <lineage>
        <taxon>Eukaryota</taxon>
        <taxon>Fungi</taxon>
        <taxon>Dikarya</taxon>
        <taxon>Basidiomycota</taxon>
        <taxon>Agaricomycotina</taxon>
        <taxon>Agaricomycetes</taxon>
        <taxon>Sebacinales</taxon>
        <taxon>Serendipitaceae</taxon>
        <taxon>Serendipita</taxon>
    </lineage>
</organism>
<dbReference type="SUPFAM" id="SSF48371">
    <property type="entry name" value="ARM repeat"/>
    <property type="match status" value="2"/>
</dbReference>
<evidence type="ECO:0000256" key="8">
    <source>
        <dbReference type="RuleBase" id="RU367065"/>
    </source>
</evidence>
<keyword evidence="7 8" id="KW-0687">Ribonucleoprotein</keyword>
<keyword evidence="4 8" id="KW-0690">Ribosome biogenesis</keyword>
<feature type="domain" description="BP28 C-terminal" evidence="9">
    <location>
        <begin position="1699"/>
        <end position="1839"/>
    </location>
</feature>
<evidence type="ECO:0000313" key="10">
    <source>
        <dbReference type="EMBL" id="CCA66475.1"/>
    </source>
</evidence>